<dbReference type="SUPFAM" id="SSF52096">
    <property type="entry name" value="ClpP/crotonase"/>
    <property type="match status" value="1"/>
</dbReference>
<evidence type="ECO:0000313" key="3">
    <source>
        <dbReference type="EMBL" id="KAH8099727.1"/>
    </source>
</evidence>
<dbReference type="PROSITE" id="PS00166">
    <property type="entry name" value="ENOYL_COA_HYDRATASE"/>
    <property type="match status" value="1"/>
</dbReference>
<dbReference type="GO" id="GO:0003824">
    <property type="term" value="F:catalytic activity"/>
    <property type="evidence" value="ECO:0007669"/>
    <property type="project" value="InterPro"/>
</dbReference>
<sequence>MPAQYTPPAHSDEIRVSFPQEHTMLLVINRPKALNAVSHTMTSSINDVLNWFNDEPSLWVVVITGQGRTFCAGADLVAWRQQTLVARHAEELERIADDHNGFASLSRRTMVKPIIAAVNGSAYGGGTEIVLNCDIVVASEEAVFLLPEVKHGVVAIQGGIPRLGKVAGHQRASEMLFTARPISAHEAYTHFGFVNKVVPKSQVLATALDFARQINLNSPDAIQSTKRALLLTRQKADVEDAVAAHVYSPEGKRSYLGDNMKEGLNAFVERRKPVWKNPAKL</sequence>
<dbReference type="PANTHER" id="PTHR11941:SF158">
    <property type="entry name" value="ENOYL-COA HYDRATASE (AFU_ORTHOLOGUE AFUA_2G10650)"/>
    <property type="match status" value="1"/>
</dbReference>
<dbReference type="GO" id="GO:0006635">
    <property type="term" value="P:fatty acid beta-oxidation"/>
    <property type="evidence" value="ECO:0007669"/>
    <property type="project" value="TreeGrafter"/>
</dbReference>
<dbReference type="Pfam" id="PF00378">
    <property type="entry name" value="ECH_1"/>
    <property type="match status" value="1"/>
</dbReference>
<comment type="caution">
    <text evidence="3">The sequence shown here is derived from an EMBL/GenBank/DDBJ whole genome shotgun (WGS) entry which is preliminary data.</text>
</comment>
<dbReference type="Proteomes" id="UP000813824">
    <property type="component" value="Unassembled WGS sequence"/>
</dbReference>
<comment type="similarity">
    <text evidence="1 2">Belongs to the enoyl-CoA hydratase/isomerase family.</text>
</comment>
<proteinExistence type="inferred from homology"/>
<evidence type="ECO:0000256" key="2">
    <source>
        <dbReference type="RuleBase" id="RU003707"/>
    </source>
</evidence>
<gene>
    <name evidence="3" type="ORF">BXZ70DRAFT_894437</name>
</gene>
<evidence type="ECO:0000256" key="1">
    <source>
        <dbReference type="ARBA" id="ARBA00005254"/>
    </source>
</evidence>
<evidence type="ECO:0000313" key="4">
    <source>
        <dbReference type="Proteomes" id="UP000813824"/>
    </source>
</evidence>
<organism evidence="3 4">
    <name type="scientific">Cristinia sonorae</name>
    <dbReference type="NCBI Taxonomy" id="1940300"/>
    <lineage>
        <taxon>Eukaryota</taxon>
        <taxon>Fungi</taxon>
        <taxon>Dikarya</taxon>
        <taxon>Basidiomycota</taxon>
        <taxon>Agaricomycotina</taxon>
        <taxon>Agaricomycetes</taxon>
        <taxon>Agaricomycetidae</taxon>
        <taxon>Agaricales</taxon>
        <taxon>Pleurotineae</taxon>
        <taxon>Stephanosporaceae</taxon>
        <taxon>Cristinia</taxon>
    </lineage>
</organism>
<dbReference type="Gene3D" id="3.90.226.10">
    <property type="entry name" value="2-enoyl-CoA Hydratase, Chain A, domain 1"/>
    <property type="match status" value="1"/>
</dbReference>
<dbReference type="GO" id="GO:0005739">
    <property type="term" value="C:mitochondrion"/>
    <property type="evidence" value="ECO:0007669"/>
    <property type="project" value="TreeGrafter"/>
</dbReference>
<dbReference type="EMBL" id="JAEVFJ010000018">
    <property type="protein sequence ID" value="KAH8099727.1"/>
    <property type="molecule type" value="Genomic_DNA"/>
</dbReference>
<dbReference type="OrthoDB" id="2139957at2759"/>
<dbReference type="PANTHER" id="PTHR11941">
    <property type="entry name" value="ENOYL-COA HYDRATASE-RELATED"/>
    <property type="match status" value="1"/>
</dbReference>
<dbReference type="InterPro" id="IPR001753">
    <property type="entry name" value="Enoyl-CoA_hydra/iso"/>
</dbReference>
<accession>A0A8K0UMM6</accession>
<dbReference type="InterPro" id="IPR029045">
    <property type="entry name" value="ClpP/crotonase-like_dom_sf"/>
</dbReference>
<protein>
    <submittedName>
        <fullName evidence="3">Enoyl-CoA hydratase/carnithine racemase</fullName>
    </submittedName>
</protein>
<dbReference type="AlphaFoldDB" id="A0A8K0UMM6"/>
<name>A0A8K0UMM6_9AGAR</name>
<keyword evidence="4" id="KW-1185">Reference proteome</keyword>
<reference evidence="3" key="1">
    <citation type="journal article" date="2021" name="New Phytol.">
        <title>Evolutionary innovations through gain and loss of genes in the ectomycorrhizal Boletales.</title>
        <authorList>
            <person name="Wu G."/>
            <person name="Miyauchi S."/>
            <person name="Morin E."/>
            <person name="Kuo A."/>
            <person name="Drula E."/>
            <person name="Varga T."/>
            <person name="Kohler A."/>
            <person name="Feng B."/>
            <person name="Cao Y."/>
            <person name="Lipzen A."/>
            <person name="Daum C."/>
            <person name="Hundley H."/>
            <person name="Pangilinan J."/>
            <person name="Johnson J."/>
            <person name="Barry K."/>
            <person name="LaButti K."/>
            <person name="Ng V."/>
            <person name="Ahrendt S."/>
            <person name="Min B."/>
            <person name="Choi I.G."/>
            <person name="Park H."/>
            <person name="Plett J.M."/>
            <person name="Magnuson J."/>
            <person name="Spatafora J.W."/>
            <person name="Nagy L.G."/>
            <person name="Henrissat B."/>
            <person name="Grigoriev I.V."/>
            <person name="Yang Z.L."/>
            <person name="Xu J."/>
            <person name="Martin F.M."/>
        </authorList>
    </citation>
    <scope>NUCLEOTIDE SEQUENCE</scope>
    <source>
        <strain evidence="3">KKN 215</strain>
    </source>
</reference>
<dbReference type="CDD" id="cd06558">
    <property type="entry name" value="crotonase-like"/>
    <property type="match status" value="1"/>
</dbReference>
<dbReference type="InterPro" id="IPR018376">
    <property type="entry name" value="Enoyl-CoA_hyd/isom_CS"/>
</dbReference>